<dbReference type="EMBL" id="CP096849">
    <property type="protein sequence ID" value="WMT67310.1"/>
    <property type="molecule type" value="Genomic_DNA"/>
</dbReference>
<reference evidence="2" key="1">
    <citation type="submission" date="2022-04" db="EMBL/GenBank/DDBJ databases">
        <title>Co-occurrence of mcr-9 and blaNDM-1 in multidrug-resistant Enterobacter kobei strain isolated from an infant with urinary infection.</title>
        <authorList>
            <person name="Zeng H."/>
        </authorList>
    </citation>
    <scope>NUCLEOTIDE SEQUENCE</scope>
    <source>
        <strain evidence="2">EC1382</strain>
    </source>
</reference>
<protein>
    <recommendedName>
        <fullName evidence="1">DUF7683 domain-containing protein</fullName>
    </recommendedName>
</protein>
<evidence type="ECO:0000313" key="3">
    <source>
        <dbReference type="Proteomes" id="UP001228563"/>
    </source>
</evidence>
<name>A0AAJ6LNF1_9ENTR</name>
<organism evidence="2 3">
    <name type="scientific">Enterobacter kobei</name>
    <dbReference type="NCBI Taxonomy" id="208224"/>
    <lineage>
        <taxon>Bacteria</taxon>
        <taxon>Pseudomonadati</taxon>
        <taxon>Pseudomonadota</taxon>
        <taxon>Gammaproteobacteria</taxon>
        <taxon>Enterobacterales</taxon>
        <taxon>Enterobacteriaceae</taxon>
        <taxon>Enterobacter</taxon>
        <taxon>Enterobacter cloacae complex</taxon>
    </lineage>
</organism>
<feature type="domain" description="DUF7683" evidence="1">
    <location>
        <begin position="4"/>
        <end position="79"/>
    </location>
</feature>
<proteinExistence type="predicted"/>
<sequence>MMVIYSVEVFDKQSEELVLEVEIPKSKLKGVAAIMGWGSDDEEAFVKGIAGFNVSQTQALDLENLLGEKFYSKDVIVQIAGGEIS</sequence>
<evidence type="ECO:0000313" key="2">
    <source>
        <dbReference type="EMBL" id="WMT67310.1"/>
    </source>
</evidence>
<dbReference type="AlphaFoldDB" id="A0AAJ6LNF1"/>
<accession>A0AAJ6LNF1</accession>
<dbReference type="Proteomes" id="UP001228563">
    <property type="component" value="Chromosome"/>
</dbReference>
<dbReference type="RefSeq" id="WP_127312437.1">
    <property type="nucleotide sequence ID" value="NZ_AP022431.1"/>
</dbReference>
<dbReference type="Pfam" id="PF24731">
    <property type="entry name" value="DUF7683"/>
    <property type="match status" value="1"/>
</dbReference>
<evidence type="ECO:0000259" key="1">
    <source>
        <dbReference type="Pfam" id="PF24731"/>
    </source>
</evidence>
<gene>
    <name evidence="2" type="ORF">M2B19_06980</name>
</gene>
<dbReference type="InterPro" id="IPR056100">
    <property type="entry name" value="DUF7683"/>
</dbReference>